<comment type="caution">
    <text evidence="1">The sequence shown here is derived from an EMBL/GenBank/DDBJ whole genome shotgun (WGS) entry which is preliminary data.</text>
</comment>
<organism evidence="1">
    <name type="scientific">marine sediment metagenome</name>
    <dbReference type="NCBI Taxonomy" id="412755"/>
    <lineage>
        <taxon>unclassified sequences</taxon>
        <taxon>metagenomes</taxon>
        <taxon>ecological metagenomes</taxon>
    </lineage>
</organism>
<name>X1N821_9ZZZZ</name>
<proteinExistence type="predicted"/>
<evidence type="ECO:0000313" key="1">
    <source>
        <dbReference type="EMBL" id="GAI22965.1"/>
    </source>
</evidence>
<gene>
    <name evidence="1" type="ORF">S06H3_33571</name>
</gene>
<protein>
    <submittedName>
        <fullName evidence="1">Uncharacterized protein</fullName>
    </submittedName>
</protein>
<sequence>MHAPITYSEFGAVRSLIEERPARPPIIGKIRPGIKVLTKKARESERAVKLHDSLLAQGKSFETIEKEIERATGIRNSMAPK</sequence>
<dbReference type="AlphaFoldDB" id="X1N821"/>
<accession>X1N821</accession>
<reference evidence="1" key="1">
    <citation type="journal article" date="2014" name="Front. Microbiol.">
        <title>High frequency of phylogenetically diverse reductive dehalogenase-homologous genes in deep subseafloor sedimentary metagenomes.</title>
        <authorList>
            <person name="Kawai M."/>
            <person name="Futagami T."/>
            <person name="Toyoda A."/>
            <person name="Takaki Y."/>
            <person name="Nishi S."/>
            <person name="Hori S."/>
            <person name="Arai W."/>
            <person name="Tsubouchi T."/>
            <person name="Morono Y."/>
            <person name="Uchiyama I."/>
            <person name="Ito T."/>
            <person name="Fujiyama A."/>
            <person name="Inagaki F."/>
            <person name="Takami H."/>
        </authorList>
    </citation>
    <scope>NUCLEOTIDE SEQUENCE</scope>
    <source>
        <strain evidence="1">Expedition CK06-06</strain>
    </source>
</reference>
<dbReference type="EMBL" id="BARV01020047">
    <property type="protein sequence ID" value="GAI22965.1"/>
    <property type="molecule type" value="Genomic_DNA"/>
</dbReference>
<feature type="non-terminal residue" evidence="1">
    <location>
        <position position="81"/>
    </location>
</feature>